<name>A0A183M2Q0_9TREM</name>
<reference evidence="2 3" key="1">
    <citation type="submission" date="2018-11" db="EMBL/GenBank/DDBJ databases">
        <authorList>
            <consortium name="Pathogen Informatics"/>
        </authorList>
    </citation>
    <scope>NUCLEOTIDE SEQUENCE [LARGE SCALE GENOMIC DNA]</scope>
    <source>
        <strain evidence="2 3">Zambia</strain>
    </source>
</reference>
<evidence type="ECO:0000256" key="1">
    <source>
        <dbReference type="SAM" id="MobiDB-lite"/>
    </source>
</evidence>
<evidence type="ECO:0000313" key="2">
    <source>
        <dbReference type="EMBL" id="VDO89874.1"/>
    </source>
</evidence>
<organism evidence="2 3">
    <name type="scientific">Schistosoma margrebowiei</name>
    <dbReference type="NCBI Taxonomy" id="48269"/>
    <lineage>
        <taxon>Eukaryota</taxon>
        <taxon>Metazoa</taxon>
        <taxon>Spiralia</taxon>
        <taxon>Lophotrochozoa</taxon>
        <taxon>Platyhelminthes</taxon>
        <taxon>Trematoda</taxon>
        <taxon>Digenea</taxon>
        <taxon>Strigeidida</taxon>
        <taxon>Schistosomatoidea</taxon>
        <taxon>Schistosomatidae</taxon>
        <taxon>Schistosoma</taxon>
    </lineage>
</organism>
<feature type="compositionally biased region" description="Basic and acidic residues" evidence="1">
    <location>
        <begin position="1"/>
        <end position="18"/>
    </location>
</feature>
<feature type="region of interest" description="Disordered" evidence="1">
    <location>
        <begin position="1"/>
        <end position="32"/>
    </location>
</feature>
<dbReference type="AlphaFoldDB" id="A0A183M2Q0"/>
<protein>
    <submittedName>
        <fullName evidence="2">Uncharacterized protein</fullName>
    </submittedName>
</protein>
<dbReference type="EMBL" id="UZAI01005276">
    <property type="protein sequence ID" value="VDO89874.1"/>
    <property type="molecule type" value="Genomic_DNA"/>
</dbReference>
<accession>A0A183M2Q0</accession>
<proteinExistence type="predicted"/>
<dbReference type="Proteomes" id="UP000277204">
    <property type="component" value="Unassembled WGS sequence"/>
</dbReference>
<keyword evidence="3" id="KW-1185">Reference proteome</keyword>
<gene>
    <name evidence="2" type="ORF">SMRZ_LOCUS10325</name>
</gene>
<evidence type="ECO:0000313" key="3">
    <source>
        <dbReference type="Proteomes" id="UP000277204"/>
    </source>
</evidence>
<sequence>MVNNHTKETAERSTERRKPTFNAYKDGGSNNSRSILIGYQAEEHIYEIELRLIATTITTTTTTNTTNITTTTTTAIRTTAI</sequence>